<sequence>MFQNPGKIFLEKDTVGRCQHPVIFEFVEKIFFIGSISVESLDDRPFYRIFNNIGKFQPASVRRNFDFGPFDY</sequence>
<evidence type="ECO:0000313" key="2">
    <source>
        <dbReference type="Proteomes" id="UP000823772"/>
    </source>
</evidence>
<protein>
    <submittedName>
        <fullName evidence="1">Uncharacterized protein</fullName>
    </submittedName>
</protein>
<name>A0A9D9NPW7_9BACT</name>
<proteinExistence type="predicted"/>
<evidence type="ECO:0000313" key="1">
    <source>
        <dbReference type="EMBL" id="MBO8481038.1"/>
    </source>
</evidence>
<dbReference type="Proteomes" id="UP000823772">
    <property type="component" value="Unassembled WGS sequence"/>
</dbReference>
<gene>
    <name evidence="1" type="ORF">IAC87_00630</name>
</gene>
<reference evidence="1" key="2">
    <citation type="journal article" date="2021" name="PeerJ">
        <title>Extensive microbial diversity within the chicken gut microbiome revealed by metagenomics and culture.</title>
        <authorList>
            <person name="Gilroy R."/>
            <person name="Ravi A."/>
            <person name="Getino M."/>
            <person name="Pursley I."/>
            <person name="Horton D.L."/>
            <person name="Alikhan N.F."/>
            <person name="Baker D."/>
            <person name="Gharbi K."/>
            <person name="Hall N."/>
            <person name="Watson M."/>
            <person name="Adriaenssens E.M."/>
            <person name="Foster-Nyarko E."/>
            <person name="Jarju S."/>
            <person name="Secka A."/>
            <person name="Antonio M."/>
            <person name="Oren A."/>
            <person name="Chaudhuri R.R."/>
            <person name="La Ragione R."/>
            <person name="Hildebrand F."/>
            <person name="Pallen M.J."/>
        </authorList>
    </citation>
    <scope>NUCLEOTIDE SEQUENCE</scope>
    <source>
        <strain evidence="1">B3-2255</strain>
    </source>
</reference>
<reference evidence="1" key="1">
    <citation type="submission" date="2020-10" db="EMBL/GenBank/DDBJ databases">
        <authorList>
            <person name="Gilroy R."/>
        </authorList>
    </citation>
    <scope>NUCLEOTIDE SEQUENCE</scope>
    <source>
        <strain evidence="1">B3-2255</strain>
    </source>
</reference>
<dbReference type="AlphaFoldDB" id="A0A9D9NPW7"/>
<organism evidence="1 2">
    <name type="scientific">Candidatus Merdivivens faecigallinarum</name>
    <dbReference type="NCBI Taxonomy" id="2840871"/>
    <lineage>
        <taxon>Bacteria</taxon>
        <taxon>Pseudomonadati</taxon>
        <taxon>Bacteroidota</taxon>
        <taxon>Bacteroidia</taxon>
        <taxon>Bacteroidales</taxon>
        <taxon>Muribaculaceae</taxon>
        <taxon>Muribaculaceae incertae sedis</taxon>
        <taxon>Candidatus Merdivivens</taxon>
    </lineage>
</organism>
<accession>A0A9D9NPW7</accession>
<comment type="caution">
    <text evidence="1">The sequence shown here is derived from an EMBL/GenBank/DDBJ whole genome shotgun (WGS) entry which is preliminary data.</text>
</comment>
<dbReference type="EMBL" id="JADILY010000011">
    <property type="protein sequence ID" value="MBO8481038.1"/>
    <property type="molecule type" value="Genomic_DNA"/>
</dbReference>